<evidence type="ECO:0000256" key="2">
    <source>
        <dbReference type="SAM" id="MobiDB-lite"/>
    </source>
</evidence>
<evidence type="ECO:0000313" key="5">
    <source>
        <dbReference type="WBParaSite" id="ASIM_0001344601-mRNA-1"/>
    </source>
</evidence>
<dbReference type="SUPFAM" id="SSF52833">
    <property type="entry name" value="Thioredoxin-like"/>
    <property type="match status" value="1"/>
</dbReference>
<keyword evidence="3" id="KW-0472">Membrane</keyword>
<dbReference type="SMART" id="SM00594">
    <property type="entry name" value="UAS"/>
    <property type="match status" value="1"/>
</dbReference>
<evidence type="ECO:0000259" key="4">
    <source>
        <dbReference type="PROSITE" id="PS50033"/>
    </source>
</evidence>
<dbReference type="InterPro" id="IPR009060">
    <property type="entry name" value="UBA-like_sf"/>
</dbReference>
<dbReference type="GO" id="GO:0036503">
    <property type="term" value="P:ERAD pathway"/>
    <property type="evidence" value="ECO:0007669"/>
    <property type="project" value="TreeGrafter"/>
</dbReference>
<dbReference type="InterPro" id="IPR029071">
    <property type="entry name" value="Ubiquitin-like_domsf"/>
</dbReference>
<dbReference type="Gene3D" id="3.10.20.90">
    <property type="entry name" value="Phosphatidylinositol 3-kinase Catalytic Subunit, Chain A, domain 1"/>
    <property type="match status" value="1"/>
</dbReference>
<dbReference type="WBParaSite" id="ASIM_0001344601-mRNA-1">
    <property type="protein sequence ID" value="ASIM_0001344601-mRNA-1"/>
    <property type="gene ID" value="ASIM_0001344601"/>
</dbReference>
<dbReference type="PANTHER" id="PTHR23322:SF1">
    <property type="entry name" value="FAS-ASSOCIATED FACTOR 2"/>
    <property type="match status" value="1"/>
</dbReference>
<dbReference type="Gene3D" id="1.10.8.10">
    <property type="entry name" value="DNA helicase RuvA subunit, C-terminal domain"/>
    <property type="match status" value="1"/>
</dbReference>
<dbReference type="AlphaFoldDB" id="A0A0M3JYD2"/>
<sequence>LFQEVCAVEDETATNYLRRNDWNLEAAVQHFFQSGGQLEFEDQNNSNAQQELRQRHVAANGPSPSTSGISSSPSTYRNSSSEDDIDPPLIPLVRRQQRPMSWSEWFYGLLTLPITFTYYSIIEILRFFWSLLRVTPLMVTDPRADVQKFVDEFNSRYGNERNTIQWYNAQYTDALNECKTSLRFMLAYLHNPSHQATDRFVKEQLLSEQMKQFIERNNILMWGCSVQTQEGYKVSMALRENTYPFLGLMCMRDHHMSLVFRLEGEYELEPMLYSLQTAIDENRLYLNAIRVEREQREVNSQIRREQEVEYQRGLEADRAKRDKLRRAESERQLAEKREAESKRQEQIKKEQLTDTMEYSKKFQKLKEIRQRLAEELPEETNAVDHIRVCVRFPSGDRFERKFEKGDSLEALFNATLANEKCPDDFTLICSYPRRQLNCAPEWYREYGSSVQDPLNIPTFEESGFSNSLVVLVKDNNA</sequence>
<dbReference type="SUPFAM" id="SSF46934">
    <property type="entry name" value="UBA-like"/>
    <property type="match status" value="1"/>
</dbReference>
<dbReference type="PROSITE" id="PS50033">
    <property type="entry name" value="UBX"/>
    <property type="match status" value="1"/>
</dbReference>
<evidence type="ECO:0000256" key="3">
    <source>
        <dbReference type="SAM" id="Phobius"/>
    </source>
</evidence>
<reference evidence="5" key="1">
    <citation type="submission" date="2017-02" db="UniProtKB">
        <authorList>
            <consortium name="WormBaseParasite"/>
        </authorList>
    </citation>
    <scope>IDENTIFICATION</scope>
</reference>
<accession>A0A0M3JYD2</accession>
<keyword evidence="3" id="KW-0812">Transmembrane</keyword>
<dbReference type="PANTHER" id="PTHR23322">
    <property type="entry name" value="FAS-ASSOCIATED PROTEIN"/>
    <property type="match status" value="1"/>
</dbReference>
<keyword evidence="3" id="KW-1133">Transmembrane helix</keyword>
<protein>
    <submittedName>
        <fullName evidence="5">UBX domain-containing protein</fullName>
    </submittedName>
</protein>
<dbReference type="InterPro" id="IPR050730">
    <property type="entry name" value="UBX_domain-protein"/>
</dbReference>
<dbReference type="Gene3D" id="3.40.30.10">
    <property type="entry name" value="Glutaredoxin"/>
    <property type="match status" value="1"/>
</dbReference>
<dbReference type="CDD" id="cd14352">
    <property type="entry name" value="UBA_DCN1"/>
    <property type="match status" value="1"/>
</dbReference>
<organism evidence="5">
    <name type="scientific">Anisakis simplex</name>
    <name type="common">Herring worm</name>
    <dbReference type="NCBI Taxonomy" id="6269"/>
    <lineage>
        <taxon>Eukaryota</taxon>
        <taxon>Metazoa</taxon>
        <taxon>Ecdysozoa</taxon>
        <taxon>Nematoda</taxon>
        <taxon>Chromadorea</taxon>
        <taxon>Rhabditida</taxon>
        <taxon>Spirurina</taxon>
        <taxon>Ascaridomorpha</taxon>
        <taxon>Ascaridoidea</taxon>
        <taxon>Anisakidae</taxon>
        <taxon>Anisakis</taxon>
        <taxon>Anisakis simplex complex</taxon>
    </lineage>
</organism>
<dbReference type="InterPro" id="IPR006577">
    <property type="entry name" value="UAS"/>
</dbReference>
<evidence type="ECO:0000256" key="1">
    <source>
        <dbReference type="ARBA" id="ARBA00023054"/>
    </source>
</evidence>
<feature type="domain" description="UBX" evidence="4">
    <location>
        <begin position="381"/>
        <end position="472"/>
    </location>
</feature>
<dbReference type="Pfam" id="PF14555">
    <property type="entry name" value="UBA_4"/>
    <property type="match status" value="1"/>
</dbReference>
<dbReference type="Pfam" id="PF00789">
    <property type="entry name" value="UBX"/>
    <property type="match status" value="1"/>
</dbReference>
<dbReference type="InterPro" id="IPR001012">
    <property type="entry name" value="UBX_dom"/>
</dbReference>
<dbReference type="InterPro" id="IPR036249">
    <property type="entry name" value="Thioredoxin-like_sf"/>
</dbReference>
<feature type="region of interest" description="Disordered" evidence="2">
    <location>
        <begin position="319"/>
        <end position="347"/>
    </location>
</feature>
<keyword evidence="1" id="KW-0175">Coiled coil</keyword>
<proteinExistence type="predicted"/>
<dbReference type="GO" id="GO:0005783">
    <property type="term" value="C:endoplasmic reticulum"/>
    <property type="evidence" value="ECO:0007669"/>
    <property type="project" value="TreeGrafter"/>
</dbReference>
<feature type="compositionally biased region" description="Low complexity" evidence="2">
    <location>
        <begin position="61"/>
        <end position="79"/>
    </location>
</feature>
<dbReference type="GO" id="GO:0043130">
    <property type="term" value="F:ubiquitin binding"/>
    <property type="evidence" value="ECO:0007669"/>
    <property type="project" value="TreeGrafter"/>
</dbReference>
<feature type="transmembrane region" description="Helical" evidence="3">
    <location>
        <begin position="105"/>
        <end position="129"/>
    </location>
</feature>
<feature type="region of interest" description="Disordered" evidence="2">
    <location>
        <begin position="58"/>
        <end position="89"/>
    </location>
</feature>
<name>A0A0M3JYD2_ANISI</name>
<dbReference type="SUPFAM" id="SSF54236">
    <property type="entry name" value="Ubiquitin-like"/>
    <property type="match status" value="1"/>
</dbReference>